<reference evidence="2" key="1">
    <citation type="submission" date="2018-01" db="EMBL/GenBank/DDBJ databases">
        <title>An insight into the sialome of Amazonian anophelines.</title>
        <authorList>
            <person name="Ribeiro J.M."/>
            <person name="Scarpassa V."/>
            <person name="Calvo E."/>
        </authorList>
    </citation>
    <scope>NUCLEOTIDE SEQUENCE</scope>
    <source>
        <tissue evidence="2">Salivary glands</tissue>
    </source>
</reference>
<organism evidence="2">
    <name type="scientific">Anopheles triannulatus</name>
    <dbReference type="NCBI Taxonomy" id="58253"/>
    <lineage>
        <taxon>Eukaryota</taxon>
        <taxon>Metazoa</taxon>
        <taxon>Ecdysozoa</taxon>
        <taxon>Arthropoda</taxon>
        <taxon>Hexapoda</taxon>
        <taxon>Insecta</taxon>
        <taxon>Pterygota</taxon>
        <taxon>Neoptera</taxon>
        <taxon>Endopterygota</taxon>
        <taxon>Diptera</taxon>
        <taxon>Nematocera</taxon>
        <taxon>Culicoidea</taxon>
        <taxon>Culicidae</taxon>
        <taxon>Anophelinae</taxon>
        <taxon>Anopheles</taxon>
    </lineage>
</organism>
<dbReference type="AlphaFoldDB" id="A0A2M4B0M9"/>
<evidence type="ECO:0000313" key="2">
    <source>
        <dbReference type="EMBL" id="MBW46603.1"/>
    </source>
</evidence>
<feature type="region of interest" description="Disordered" evidence="1">
    <location>
        <begin position="38"/>
        <end position="67"/>
    </location>
</feature>
<accession>A0A2M4B0M9</accession>
<feature type="compositionally biased region" description="Basic and acidic residues" evidence="1">
    <location>
        <begin position="42"/>
        <end position="57"/>
    </location>
</feature>
<dbReference type="EMBL" id="GGFK01013282">
    <property type="protein sequence ID" value="MBW46603.1"/>
    <property type="molecule type" value="Transcribed_RNA"/>
</dbReference>
<sequence>MKRLLTAVAAAAAGDCLSGRTASAGCRAWPKGWKFAKPTQHTNDDTLARDKKEKTGDGRAGGWSRRVPWRRSDGTDAPVRRYYPEIQYSAVTHRVITKHTHTIFFVDTRTGLIITTTYCSGSLHLSFALSPSIALSIALSLALSIPSLIALLHTAFPCCDFSLIHAALAPNKTSFLGPNSAIFFFLVLHKSIETITQQ</sequence>
<protein>
    <submittedName>
        <fullName evidence="2">Putative secreted protein</fullName>
    </submittedName>
</protein>
<evidence type="ECO:0000256" key="1">
    <source>
        <dbReference type="SAM" id="MobiDB-lite"/>
    </source>
</evidence>
<name>A0A2M4B0M9_9DIPT</name>
<proteinExistence type="predicted"/>